<dbReference type="EMBL" id="CAADFD010000224">
    <property type="protein sequence ID" value="VFJ71491.1"/>
    <property type="molecule type" value="Genomic_DNA"/>
</dbReference>
<accession>A0A450TSP4</accession>
<gene>
    <name evidence="1" type="ORF">BECKFW1821B_GA0114236_12241</name>
</gene>
<organism evidence="1">
    <name type="scientific">Candidatus Kentrum sp. FW</name>
    <dbReference type="NCBI Taxonomy" id="2126338"/>
    <lineage>
        <taxon>Bacteria</taxon>
        <taxon>Pseudomonadati</taxon>
        <taxon>Pseudomonadota</taxon>
        <taxon>Gammaproteobacteria</taxon>
        <taxon>Candidatus Kentrum</taxon>
    </lineage>
</organism>
<dbReference type="AlphaFoldDB" id="A0A450TSP4"/>
<sequence length="108" mass="12202">MIGFIPESVIDFTGIRIRSLLDGQEPEEKATWNAVCLADFGDTGTAFVALPQIPPRNVSWFAEGKWVHLAKIAFEKYFLRKIKKGNIGPFYENITMRALGISKLKDEK</sequence>
<name>A0A450TSP4_9GAMM</name>
<reference evidence="1" key="1">
    <citation type="submission" date="2019-02" db="EMBL/GenBank/DDBJ databases">
        <authorList>
            <person name="Gruber-Vodicka R. H."/>
            <person name="Seah K. B. B."/>
        </authorList>
    </citation>
    <scope>NUCLEOTIDE SEQUENCE</scope>
    <source>
        <strain evidence="1">BECK_BZ106</strain>
    </source>
</reference>
<dbReference type="Gene3D" id="3.50.50.100">
    <property type="match status" value="1"/>
</dbReference>
<proteinExistence type="predicted"/>
<evidence type="ECO:0000313" key="1">
    <source>
        <dbReference type="EMBL" id="VFJ71491.1"/>
    </source>
</evidence>
<protein>
    <submittedName>
        <fullName evidence="1">Sulfide:quinone oxidoreductase</fullName>
    </submittedName>
</protein>